<dbReference type="InterPro" id="IPR002872">
    <property type="entry name" value="Proline_DH_dom"/>
</dbReference>
<dbReference type="Pfam" id="PF14850">
    <property type="entry name" value="Pro_dh-DNA_bdg"/>
    <property type="match status" value="1"/>
</dbReference>
<dbReference type="NCBIfam" id="NF008869">
    <property type="entry name" value="PRK11904.1"/>
    <property type="match status" value="1"/>
</dbReference>
<dbReference type="Pfam" id="PF00171">
    <property type="entry name" value="Aldedh"/>
    <property type="match status" value="1"/>
</dbReference>
<evidence type="ECO:0000313" key="9">
    <source>
        <dbReference type="EMBL" id="CUS42868.1"/>
    </source>
</evidence>
<evidence type="ECO:0000259" key="7">
    <source>
        <dbReference type="Pfam" id="PF01619"/>
    </source>
</evidence>
<comment type="catalytic activity">
    <reaction evidence="5">
        <text>L-glutamate 5-semialdehyde + NAD(+) + H2O = L-glutamate + NADH + 2 H(+)</text>
        <dbReference type="Rhea" id="RHEA:30235"/>
        <dbReference type="ChEBI" id="CHEBI:15377"/>
        <dbReference type="ChEBI" id="CHEBI:15378"/>
        <dbReference type="ChEBI" id="CHEBI:29985"/>
        <dbReference type="ChEBI" id="CHEBI:57540"/>
        <dbReference type="ChEBI" id="CHEBI:57945"/>
        <dbReference type="ChEBI" id="CHEBI:58066"/>
        <dbReference type="EC" id="1.2.1.88"/>
    </reaction>
</comment>
<keyword evidence="3 9" id="KW-0560">Oxidoreductase</keyword>
<dbReference type="CDD" id="cd07125">
    <property type="entry name" value="ALDH_PutA-P5CDH"/>
    <property type="match status" value="1"/>
</dbReference>
<dbReference type="Gene3D" id="3.20.20.220">
    <property type="match status" value="1"/>
</dbReference>
<evidence type="ECO:0000256" key="3">
    <source>
        <dbReference type="ARBA" id="ARBA00023002"/>
    </source>
</evidence>
<gene>
    <name evidence="9" type="ORF">MGWOODY_Tha2944</name>
</gene>
<dbReference type="GO" id="GO:0003700">
    <property type="term" value="F:DNA-binding transcription factor activity"/>
    <property type="evidence" value="ECO:0007669"/>
    <property type="project" value="InterPro"/>
</dbReference>
<dbReference type="PIRSF" id="PIRSF000197">
    <property type="entry name" value="Bifunct_PutA"/>
    <property type="match status" value="1"/>
</dbReference>
<feature type="domain" description="Aldehyde dehydrogenase" evidence="6">
    <location>
        <begin position="583"/>
        <end position="1038"/>
    </location>
</feature>
<dbReference type="SUPFAM" id="SSF53720">
    <property type="entry name" value="ALDH-like"/>
    <property type="match status" value="1"/>
</dbReference>
<evidence type="ECO:0000256" key="4">
    <source>
        <dbReference type="ARBA" id="ARBA00023027"/>
    </source>
</evidence>
<dbReference type="FunFam" id="3.40.309.10:FF:000005">
    <property type="entry name" value="1-pyrroline-5-carboxylate dehydrogenase 1"/>
    <property type="match status" value="1"/>
</dbReference>
<dbReference type="InterPro" id="IPR016163">
    <property type="entry name" value="Ald_DH_C"/>
</dbReference>
<feature type="domain" description="Proline dehydrogenase" evidence="7">
    <location>
        <begin position="202"/>
        <end position="494"/>
    </location>
</feature>
<proteinExistence type="predicted"/>
<dbReference type="InterPro" id="IPR005933">
    <property type="entry name" value="PutA_C"/>
</dbReference>
<accession>A0A160TG22</accession>
<name>A0A160TG22_9ZZZZ</name>
<evidence type="ECO:0000259" key="8">
    <source>
        <dbReference type="Pfam" id="PF14850"/>
    </source>
</evidence>
<dbReference type="InterPro" id="IPR016161">
    <property type="entry name" value="Ald_DH/histidinol_DH"/>
</dbReference>
<evidence type="ECO:0000256" key="2">
    <source>
        <dbReference type="ARBA" id="ARBA00012884"/>
    </source>
</evidence>
<dbReference type="InterPro" id="IPR016162">
    <property type="entry name" value="Ald_DH_N"/>
</dbReference>
<dbReference type="InterPro" id="IPR024089">
    <property type="entry name" value="PRODH_PutA_dom_I/II"/>
</dbReference>
<dbReference type="GO" id="GO:0004657">
    <property type="term" value="F:proline dehydrogenase activity"/>
    <property type="evidence" value="ECO:0007669"/>
    <property type="project" value="InterPro"/>
</dbReference>
<organism evidence="9">
    <name type="scientific">hydrothermal vent metagenome</name>
    <dbReference type="NCBI Taxonomy" id="652676"/>
    <lineage>
        <taxon>unclassified sequences</taxon>
        <taxon>metagenomes</taxon>
        <taxon>ecological metagenomes</taxon>
    </lineage>
</organism>
<keyword evidence="4" id="KW-0520">NAD</keyword>
<comment type="pathway">
    <text evidence="1">Amino-acid degradation; L-proline degradation into L-glutamate; L-glutamate from L-proline: step 2/2.</text>
</comment>
<dbReference type="Gene3D" id="1.20.5.460">
    <property type="entry name" value="Single helix bin"/>
    <property type="match status" value="1"/>
</dbReference>
<dbReference type="AlphaFoldDB" id="A0A160TG22"/>
<dbReference type="GO" id="GO:0003842">
    <property type="term" value="F:L-glutamate gamma-semialdehyde dehydrogenase activity"/>
    <property type="evidence" value="ECO:0007669"/>
    <property type="project" value="UniProtKB-EC"/>
</dbReference>
<dbReference type="GO" id="GO:0010133">
    <property type="term" value="P:L-proline catabolic process to L-glutamate"/>
    <property type="evidence" value="ECO:0007669"/>
    <property type="project" value="InterPro"/>
</dbReference>
<evidence type="ECO:0000259" key="6">
    <source>
        <dbReference type="Pfam" id="PF00171"/>
    </source>
</evidence>
<dbReference type="GO" id="GO:0009898">
    <property type="term" value="C:cytoplasmic side of plasma membrane"/>
    <property type="evidence" value="ECO:0007669"/>
    <property type="project" value="TreeGrafter"/>
</dbReference>
<dbReference type="EMBL" id="CZQC01000071">
    <property type="protein sequence ID" value="CUS42868.1"/>
    <property type="molecule type" value="Genomic_DNA"/>
</dbReference>
<dbReference type="InterPro" id="IPR029041">
    <property type="entry name" value="FAD-linked_oxidoreductase-like"/>
</dbReference>
<evidence type="ECO:0000256" key="5">
    <source>
        <dbReference type="ARBA" id="ARBA00048142"/>
    </source>
</evidence>
<feature type="domain" description="Proline dehydrogenase PutA" evidence="8">
    <location>
        <begin position="75"/>
        <end position="192"/>
    </location>
</feature>
<dbReference type="InterPro" id="IPR025703">
    <property type="entry name" value="Bifunct_PutA"/>
</dbReference>
<dbReference type="InterPro" id="IPR015590">
    <property type="entry name" value="Aldehyde_DH_dom"/>
</dbReference>
<dbReference type="PANTHER" id="PTHR42862">
    <property type="entry name" value="DELTA-1-PYRROLINE-5-CARBOXYLATE DEHYDROGENASE 1, ISOFORM A-RELATED"/>
    <property type="match status" value="1"/>
</dbReference>
<dbReference type="SUPFAM" id="SSF51730">
    <property type="entry name" value="FAD-linked oxidoreductase"/>
    <property type="match status" value="1"/>
</dbReference>
<protein>
    <recommendedName>
        <fullName evidence="2">L-glutamate gamma-semialdehyde dehydrogenase</fullName>
        <ecNumber evidence="2">1.2.1.88</ecNumber>
    </recommendedName>
</protein>
<dbReference type="Pfam" id="PF01619">
    <property type="entry name" value="Pro_dh"/>
    <property type="match status" value="1"/>
</dbReference>
<dbReference type="InterPro" id="IPR024082">
    <property type="entry name" value="PRODH_PutA_dom_II"/>
</dbReference>
<dbReference type="EC" id="1.2.1.88" evidence="2"/>
<dbReference type="Gene3D" id="3.40.605.10">
    <property type="entry name" value="Aldehyde Dehydrogenase, Chain A, domain 1"/>
    <property type="match status" value="1"/>
</dbReference>
<sequence>MLETLQPDAIVNGSYASLSCSQWFQHIRHLYAPDETSWVRSLAASVPSQQVHQASLQAATLVHELRAQREHLPLFERFMQEYSLSSEEGLTLMVLAEALLRIPDRRTRDALIRAEMSHVNWKQHLGHSDSFWVNMATRGLIAGATFASWSQDHNDDPSQRSRTIFEQLVGHSGEPFVRAALQRAMQLLGDQFVVGHTIDQALSNAGRMVSDKICYSFDMLGEAAMTEDDAESYANSYSMALQRIAASQKNDGHPHSLSIKLSALHPRYEESQHPRLISELGGRLASLVREARQLNVAITLDAEEADRLELSLSIFQSVFEQEAIGWGGFGMAVQAYSKRALPVLGWLNQLALEHDTHIKVRLVKGAYWDTEIKLCQQRGLEGYPIFTRKAHTDISYLACTRFLLCHTPGLTPQFATHNAQTVAAITNMADALKPTPSYEFQRLHGMGEALYAHWHTRRNEPVRVYAPVGEHQQLLPYLVRRLLENGANTSFVHHLWDDEVAPETLTRSPLELARDLNYSANSATPLPCDIYGKNRRNSHGINLNISLQRELLFDDMRRWSSHQWEARPITATTGKGALLADKPVIAPFTAQYQVGRSQWFNPDDIAAVMNAGAAGFERWRLLAPRYANQERKAWLMLLASALENHSAELITLCVLEAGKTVQDSIDELREAVDFCRYYARQIDVHFAQPNKLTGPTGECNELYYEGRGVWLCISPWNFPLAIFIGQIAAALAAGNSVIAKPAEATSLIAARAVEIAHQVGIPKDLLQFLPGSGVDIGSAAFNDINLAGVAFTGSHKTARQIALQLAQRNGAMVPFIAETGGQNAMIVDSTALPEQVVRDVLRSAFGSAGQRCSALRVLCLQDDIADEVIRLLSGAMLELSVGDPLSLSTDVGPVIDSRAQHYLLRHIRWLEQHAKCVGKAPKAPEEGTFVTPVAYEITDFEALREEHFGPILHIYRYSAKSLNTLISNINSLGFGLTLSVHSRNPDTASRIERGIRVGNVYVNRDQIGAVVGVQPFGGMGLSGTGPKAGGPNYLLRFATERTRTINTSAVGGNADLLRGNDDLIADEDDITSE</sequence>
<dbReference type="InterPro" id="IPR050485">
    <property type="entry name" value="Proline_metab_enzyme"/>
</dbReference>
<evidence type="ECO:0000256" key="1">
    <source>
        <dbReference type="ARBA" id="ARBA00004786"/>
    </source>
</evidence>
<dbReference type="NCBIfam" id="TIGR01238">
    <property type="entry name" value="D1pyr5carbox3"/>
    <property type="match status" value="1"/>
</dbReference>
<dbReference type="InterPro" id="IPR016160">
    <property type="entry name" value="Ald_DH_CS_CYS"/>
</dbReference>
<dbReference type="PANTHER" id="PTHR42862:SF1">
    <property type="entry name" value="DELTA-1-PYRROLINE-5-CARBOXYLATE DEHYDROGENASE 2, ISOFORM A-RELATED"/>
    <property type="match status" value="1"/>
</dbReference>
<reference evidence="9" key="1">
    <citation type="submission" date="2015-10" db="EMBL/GenBank/DDBJ databases">
        <authorList>
            <person name="Gilbert D.G."/>
        </authorList>
    </citation>
    <scope>NUCLEOTIDE SEQUENCE</scope>
</reference>
<dbReference type="Gene3D" id="3.40.309.10">
    <property type="entry name" value="Aldehyde Dehydrogenase, Chain A, domain 2"/>
    <property type="match status" value="1"/>
</dbReference>
<dbReference type="PROSITE" id="PS00070">
    <property type="entry name" value="ALDEHYDE_DEHYDR_CYS"/>
    <property type="match status" value="1"/>
</dbReference>
<dbReference type="SUPFAM" id="SSF81935">
    <property type="entry name" value="N-terminal domain of bifunctional PutA protein"/>
    <property type="match status" value="1"/>
</dbReference>